<evidence type="ECO:0000256" key="4">
    <source>
        <dbReference type="ARBA" id="ARBA00023125"/>
    </source>
</evidence>
<dbReference type="InterPro" id="IPR001867">
    <property type="entry name" value="OmpR/PhoB-type_DNA-bd"/>
</dbReference>
<dbReference type="SUPFAM" id="SSF46894">
    <property type="entry name" value="C-terminal effector domain of the bipartite response regulators"/>
    <property type="match status" value="1"/>
</dbReference>
<dbReference type="CDD" id="cd00383">
    <property type="entry name" value="trans_reg_C"/>
    <property type="match status" value="1"/>
</dbReference>
<dbReference type="InterPro" id="IPR039420">
    <property type="entry name" value="WalR-like"/>
</dbReference>
<dbReference type="Gene3D" id="3.40.50.2300">
    <property type="match status" value="1"/>
</dbReference>
<dbReference type="InterPro" id="IPR036388">
    <property type="entry name" value="WH-like_DNA-bd_sf"/>
</dbReference>
<accession>A0ABS3B3N4</accession>
<evidence type="ECO:0000313" key="10">
    <source>
        <dbReference type="EMBL" id="MBN6103223.1"/>
    </source>
</evidence>
<feature type="modified residue" description="4-aspartylphosphate" evidence="6">
    <location>
        <position position="72"/>
    </location>
</feature>
<evidence type="ECO:0000313" key="11">
    <source>
        <dbReference type="Proteomes" id="UP000695802"/>
    </source>
</evidence>
<evidence type="ECO:0000259" key="9">
    <source>
        <dbReference type="PROSITE" id="PS51755"/>
    </source>
</evidence>
<feature type="DNA-binding region" description="OmpR/PhoB-type" evidence="7">
    <location>
        <begin position="146"/>
        <end position="246"/>
    </location>
</feature>
<evidence type="ECO:0000256" key="2">
    <source>
        <dbReference type="ARBA" id="ARBA00023012"/>
    </source>
</evidence>
<dbReference type="PROSITE" id="PS50110">
    <property type="entry name" value="RESPONSE_REGULATORY"/>
    <property type="match status" value="1"/>
</dbReference>
<dbReference type="PANTHER" id="PTHR48111">
    <property type="entry name" value="REGULATOR OF RPOS"/>
    <property type="match status" value="1"/>
</dbReference>
<feature type="domain" description="OmpR/PhoB-type" evidence="9">
    <location>
        <begin position="146"/>
        <end position="246"/>
    </location>
</feature>
<comment type="caution">
    <text evidence="10">The sequence shown here is derived from an EMBL/GenBank/DDBJ whole genome shotgun (WGS) entry which is preliminary data.</text>
</comment>
<evidence type="ECO:0000256" key="3">
    <source>
        <dbReference type="ARBA" id="ARBA00023015"/>
    </source>
</evidence>
<dbReference type="PROSITE" id="PS51755">
    <property type="entry name" value="OMPR_PHOB"/>
    <property type="match status" value="1"/>
</dbReference>
<name>A0ABS3B3N4_9XANT</name>
<dbReference type="EMBL" id="JAFIWB010000015">
    <property type="protein sequence ID" value="MBN6103223.1"/>
    <property type="molecule type" value="Genomic_DNA"/>
</dbReference>
<feature type="domain" description="Response regulatory" evidence="8">
    <location>
        <begin position="23"/>
        <end position="137"/>
    </location>
</feature>
<dbReference type="SMART" id="SM00448">
    <property type="entry name" value="REC"/>
    <property type="match status" value="1"/>
</dbReference>
<organism evidence="10 11">
    <name type="scientific">Xanthomonas bonasiae</name>
    <dbReference type="NCBI Taxonomy" id="2810351"/>
    <lineage>
        <taxon>Bacteria</taxon>
        <taxon>Pseudomonadati</taxon>
        <taxon>Pseudomonadota</taxon>
        <taxon>Gammaproteobacteria</taxon>
        <taxon>Lysobacterales</taxon>
        <taxon>Lysobacteraceae</taxon>
        <taxon>Xanthomonas</taxon>
    </lineage>
</organism>
<keyword evidence="1 6" id="KW-0597">Phosphoprotein</keyword>
<dbReference type="InterPro" id="IPR011006">
    <property type="entry name" value="CheY-like_superfamily"/>
</dbReference>
<evidence type="ECO:0000256" key="5">
    <source>
        <dbReference type="ARBA" id="ARBA00023163"/>
    </source>
</evidence>
<dbReference type="PANTHER" id="PTHR48111:SF1">
    <property type="entry name" value="TWO-COMPONENT RESPONSE REGULATOR ORR33"/>
    <property type="match status" value="1"/>
</dbReference>
<dbReference type="RefSeq" id="WP_206230070.1">
    <property type="nucleotide sequence ID" value="NZ_JAFIWB010000015.1"/>
</dbReference>
<protein>
    <submittedName>
        <fullName evidence="10">Response regulator transcription factor</fullName>
    </submittedName>
</protein>
<keyword evidence="11" id="KW-1185">Reference proteome</keyword>
<dbReference type="InterPro" id="IPR001789">
    <property type="entry name" value="Sig_transdc_resp-reg_receiver"/>
</dbReference>
<evidence type="ECO:0000256" key="1">
    <source>
        <dbReference type="ARBA" id="ARBA00022553"/>
    </source>
</evidence>
<proteinExistence type="predicted"/>
<keyword evidence="5" id="KW-0804">Transcription</keyword>
<keyword evidence="2" id="KW-0902">Two-component regulatory system</keyword>
<dbReference type="InterPro" id="IPR016032">
    <property type="entry name" value="Sig_transdc_resp-reg_C-effctor"/>
</dbReference>
<evidence type="ECO:0000256" key="6">
    <source>
        <dbReference type="PROSITE-ProRule" id="PRU00169"/>
    </source>
</evidence>
<dbReference type="Proteomes" id="UP000695802">
    <property type="component" value="Unassembled WGS sequence"/>
</dbReference>
<evidence type="ECO:0000256" key="7">
    <source>
        <dbReference type="PROSITE-ProRule" id="PRU01091"/>
    </source>
</evidence>
<dbReference type="Pfam" id="PF00486">
    <property type="entry name" value="Trans_reg_C"/>
    <property type="match status" value="1"/>
</dbReference>
<dbReference type="SUPFAM" id="SSF52172">
    <property type="entry name" value="CheY-like"/>
    <property type="match status" value="1"/>
</dbReference>
<sequence length="248" mass="26801">MKNDAPQPFDAESRPRPVLDGVRIAVVEDDAELCAIIVDELGHEGAQVLGFGSAETLYRHLLGHVCDLVVLDVGLPGEDGYSVARYLRQIAPQAGIVMLTGRGANPDMTRGLLQGADIYLVKPLDVELLIAALANLRRRLQLAASPEALPAQEWRLSDDGWTLSSPAQRTLALTEAERGLLKALFAQRGAPVDRDTLIAAVTDAPWDFDPHRLEVLVHRLRARVTAATAATLPLRAVRGQGYLLGDNA</sequence>
<evidence type="ECO:0000259" key="8">
    <source>
        <dbReference type="PROSITE" id="PS50110"/>
    </source>
</evidence>
<keyword evidence="3" id="KW-0805">Transcription regulation</keyword>
<keyword evidence="4 7" id="KW-0238">DNA-binding</keyword>
<dbReference type="Gene3D" id="1.10.10.10">
    <property type="entry name" value="Winged helix-like DNA-binding domain superfamily/Winged helix DNA-binding domain"/>
    <property type="match status" value="1"/>
</dbReference>
<gene>
    <name evidence="10" type="ORF">JR064_13745</name>
</gene>
<dbReference type="Pfam" id="PF00072">
    <property type="entry name" value="Response_reg"/>
    <property type="match status" value="1"/>
</dbReference>
<dbReference type="SMART" id="SM00862">
    <property type="entry name" value="Trans_reg_C"/>
    <property type="match status" value="1"/>
</dbReference>
<reference evidence="10 11" key="1">
    <citation type="submission" date="2021-02" db="EMBL/GenBank/DDBJ databases">
        <title>Taxonomically Unique Crown Gall-Associated Xanthomonas Stains Have Deficiency in Virulence Repertories.</title>
        <authorList>
            <person name="Mafakheri H."/>
            <person name="Taghavi S.M."/>
            <person name="Dimkic I."/>
            <person name="Nemanja K."/>
            <person name="Osdaghi E."/>
        </authorList>
    </citation>
    <scope>NUCLEOTIDE SEQUENCE [LARGE SCALE GENOMIC DNA]</scope>
    <source>
        <strain evidence="10 11">FX4</strain>
    </source>
</reference>
<dbReference type="CDD" id="cd17574">
    <property type="entry name" value="REC_OmpR"/>
    <property type="match status" value="1"/>
</dbReference>